<feature type="compositionally biased region" description="Basic residues" evidence="2">
    <location>
        <begin position="405"/>
        <end position="415"/>
    </location>
</feature>
<feature type="region of interest" description="Disordered" evidence="2">
    <location>
        <begin position="34"/>
        <end position="79"/>
    </location>
</feature>
<feature type="compositionally biased region" description="Basic and acidic residues" evidence="2">
    <location>
        <begin position="186"/>
        <end position="205"/>
    </location>
</feature>
<dbReference type="InterPro" id="IPR001739">
    <property type="entry name" value="Methyl_CpG_DNA-bd"/>
</dbReference>
<reference evidence="4 5" key="1">
    <citation type="submission" date="2022-12" db="EMBL/GenBank/DDBJ databases">
        <title>Chromosome-level genome of Tegillarca granosa.</title>
        <authorList>
            <person name="Kim J."/>
        </authorList>
    </citation>
    <scope>NUCLEOTIDE SEQUENCE [LARGE SCALE GENOMIC DNA]</scope>
    <source>
        <strain evidence="4">Teg-2019</strain>
        <tissue evidence="4">Adductor muscle</tissue>
    </source>
</reference>
<gene>
    <name evidence="4" type="ORF">KUTeg_013485</name>
</gene>
<keyword evidence="5" id="KW-1185">Reference proteome</keyword>
<evidence type="ECO:0000313" key="5">
    <source>
        <dbReference type="Proteomes" id="UP001217089"/>
    </source>
</evidence>
<evidence type="ECO:0000256" key="2">
    <source>
        <dbReference type="SAM" id="MobiDB-lite"/>
    </source>
</evidence>
<name>A0ABQ9EW93_TEGGR</name>
<dbReference type="Gene3D" id="3.30.890.10">
    <property type="entry name" value="Methyl-cpg-binding Protein 2, Chain A"/>
    <property type="match status" value="1"/>
</dbReference>
<evidence type="ECO:0000313" key="4">
    <source>
        <dbReference type="EMBL" id="KAJ8308611.1"/>
    </source>
</evidence>
<dbReference type="PANTHER" id="PTHR45915:SF2">
    <property type="entry name" value="TOUTATIS, ISOFORM E"/>
    <property type="match status" value="1"/>
</dbReference>
<feature type="domain" description="MBD" evidence="3">
    <location>
        <begin position="307"/>
        <end position="387"/>
    </location>
</feature>
<feature type="compositionally biased region" description="Polar residues" evidence="2">
    <location>
        <begin position="62"/>
        <end position="75"/>
    </location>
</feature>
<evidence type="ECO:0000259" key="3">
    <source>
        <dbReference type="PROSITE" id="PS50982"/>
    </source>
</evidence>
<comment type="subcellular location">
    <subcellularLocation>
        <location evidence="1">Nucleus</location>
    </subcellularLocation>
</comment>
<sequence length="970" mass="107605">MSNCDHPYSSPTKSTEQLVTNLNENTECQNDIAVTENSNKVQKSINFSNNNNYESESNKTNDSVNPHSEDLTSQENETEIKSIMDFQCSDSQEQRENNELVDESVMDTSISENLNGNNCSDKSNKLDESLSINEIEGPCTSDSKKAEELNVTEPRSENDDDKTGNEEDCCSTLTQQDGNLNGVKNEIQKKNNGSHEEDTTEREGVEANNVATSPLSKTGDEEMENIESEMIDEDTGISIDESKMVKQEDVYGPGKRSRRSAIPKDYLEDSDLQEKLYEKSKLKKSFNARSSPKGVFKKLPASSKFNNLDLEKVTLPFKHGWRRELVLRNTFEEYTKSGHKKQVIPGDIYYYTPDGKKLRSMPQIIEFLETSKSPFTRENFTFFKQPISEPPYETVRNAGRGLNLPHHHKKRKKKSLCNDDDLPEDDQPFDKPEIVIERDSDGMVSPLVISSPPQQNVSKVKKSKFKLTPMRPVQSIKQNIENVTPVEMIVCPKTEPVIQKKVLTAEDVLSSPLITEEMLMKDTVNQTEDITEEDDIYPECTNYNSDEEPPSKKYKPTARKSTTQKVFRSPFRNNIRSESGHEALCSLNCPGQENIPPDLHCSVCLCLFHPQCVNYQIDSCNVFVCLRCSDPDQLKERLNRTKGRQKSTLTAMLSKPPLISTAGYKTIDNVKIKQEPKDDDDYGKASGQFSSDIQNGGMEQQTTGNNATDSNTNTTGVTGETLGSLRSVLDKRTTTQNIPSFLANPTSNIANFQSFNMATSQIVPNSKLSYSSIPSVPGPASTRLISATLLPILRPGQLLSTTRIVTSALNSPPLLSNFTNVSSIVQTNLPKLSSVVTSANKLPVISSVYSAVSANLEKNSPQISSLQPPKLIAAPTVPAMTSLLTPSQGLPVNSQSTKDSKSGQLLTLPTAVTKRLNLTQPLALKINNMQVIVPPSSFLHTTEGLRVFLPRNTFPVGTGETTKVSVTVYK</sequence>
<feature type="compositionally biased region" description="Polar residues" evidence="2">
    <location>
        <begin position="687"/>
        <end position="718"/>
    </location>
</feature>
<dbReference type="PROSITE" id="PS50982">
    <property type="entry name" value="MBD"/>
    <property type="match status" value="1"/>
</dbReference>
<dbReference type="EMBL" id="JARBDR010000657">
    <property type="protein sequence ID" value="KAJ8308611.1"/>
    <property type="molecule type" value="Genomic_DNA"/>
</dbReference>
<feature type="compositionally biased region" description="Basic and acidic residues" evidence="2">
    <location>
        <begin position="142"/>
        <end position="165"/>
    </location>
</feature>
<feature type="region of interest" description="Disordered" evidence="2">
    <location>
        <begin position="109"/>
        <end position="222"/>
    </location>
</feature>
<proteinExistence type="predicted"/>
<feature type="region of interest" description="Disordered" evidence="2">
    <location>
        <begin position="674"/>
        <end position="720"/>
    </location>
</feature>
<dbReference type="Pfam" id="PF01429">
    <property type="entry name" value="MBD"/>
    <property type="match status" value="1"/>
</dbReference>
<accession>A0ABQ9EW93</accession>
<dbReference type="SUPFAM" id="SSF54171">
    <property type="entry name" value="DNA-binding domain"/>
    <property type="match status" value="1"/>
</dbReference>
<organism evidence="4 5">
    <name type="scientific">Tegillarca granosa</name>
    <name type="common">Malaysian cockle</name>
    <name type="synonym">Anadara granosa</name>
    <dbReference type="NCBI Taxonomy" id="220873"/>
    <lineage>
        <taxon>Eukaryota</taxon>
        <taxon>Metazoa</taxon>
        <taxon>Spiralia</taxon>
        <taxon>Lophotrochozoa</taxon>
        <taxon>Mollusca</taxon>
        <taxon>Bivalvia</taxon>
        <taxon>Autobranchia</taxon>
        <taxon>Pteriomorphia</taxon>
        <taxon>Arcoida</taxon>
        <taxon>Arcoidea</taxon>
        <taxon>Arcidae</taxon>
        <taxon>Tegillarca</taxon>
    </lineage>
</organism>
<feature type="region of interest" description="Disordered" evidence="2">
    <location>
        <begin position="238"/>
        <end position="264"/>
    </location>
</feature>
<protein>
    <recommendedName>
        <fullName evidence="3">MBD domain-containing protein</fullName>
    </recommendedName>
</protein>
<feature type="compositionally biased region" description="Acidic residues" evidence="2">
    <location>
        <begin position="418"/>
        <end position="427"/>
    </location>
</feature>
<dbReference type="InterPro" id="IPR016177">
    <property type="entry name" value="DNA-bd_dom_sf"/>
</dbReference>
<feature type="compositionally biased region" description="Polar residues" evidence="2">
    <location>
        <begin position="109"/>
        <end position="121"/>
    </location>
</feature>
<dbReference type="CDD" id="cd00122">
    <property type="entry name" value="MBD"/>
    <property type="match status" value="1"/>
</dbReference>
<dbReference type="Proteomes" id="UP001217089">
    <property type="component" value="Unassembled WGS sequence"/>
</dbReference>
<comment type="caution">
    <text evidence="4">The sequence shown here is derived from an EMBL/GenBank/DDBJ whole genome shotgun (WGS) entry which is preliminary data.</text>
</comment>
<feature type="compositionally biased region" description="Basic and acidic residues" evidence="2">
    <location>
        <begin position="240"/>
        <end position="249"/>
    </location>
</feature>
<dbReference type="PANTHER" id="PTHR45915">
    <property type="entry name" value="TRANSCRIPTION INTERMEDIARY FACTOR"/>
    <property type="match status" value="1"/>
</dbReference>
<feature type="compositionally biased region" description="Low complexity" evidence="2">
    <location>
        <begin position="44"/>
        <end position="61"/>
    </location>
</feature>
<feature type="region of interest" description="Disordered" evidence="2">
    <location>
        <begin position="398"/>
        <end position="429"/>
    </location>
</feature>
<feature type="region of interest" description="Disordered" evidence="2">
    <location>
        <begin position="541"/>
        <end position="563"/>
    </location>
</feature>
<evidence type="ECO:0000256" key="1">
    <source>
        <dbReference type="ARBA" id="ARBA00004123"/>
    </source>
</evidence>
<dbReference type="SMART" id="SM00391">
    <property type="entry name" value="MBD"/>
    <property type="match status" value="1"/>
</dbReference>